<comment type="subcellular location">
    <subcellularLocation>
        <location evidence="1">Cell membrane</location>
        <topology evidence="1">Multi-pass membrane protein</topology>
    </subcellularLocation>
</comment>
<gene>
    <name evidence="9" type="ORF">GCM10009675_37980</name>
</gene>
<evidence type="ECO:0000313" key="10">
    <source>
        <dbReference type="Proteomes" id="UP001500467"/>
    </source>
</evidence>
<feature type="transmembrane region" description="Helical" evidence="7">
    <location>
        <begin position="21"/>
        <end position="41"/>
    </location>
</feature>
<organism evidence="9 10">
    <name type="scientific">Prauserella alba</name>
    <dbReference type="NCBI Taxonomy" id="176898"/>
    <lineage>
        <taxon>Bacteria</taxon>
        <taxon>Bacillati</taxon>
        <taxon>Actinomycetota</taxon>
        <taxon>Actinomycetes</taxon>
        <taxon>Pseudonocardiales</taxon>
        <taxon>Pseudonocardiaceae</taxon>
        <taxon>Prauserella</taxon>
    </lineage>
</organism>
<keyword evidence="5 7" id="KW-1133">Transmembrane helix</keyword>
<feature type="transmembrane region" description="Helical" evidence="7">
    <location>
        <begin position="356"/>
        <end position="379"/>
    </location>
</feature>
<protein>
    <submittedName>
        <fullName evidence="9">MFS transporter</fullName>
    </submittedName>
</protein>
<evidence type="ECO:0000313" key="9">
    <source>
        <dbReference type="EMBL" id="GAA1212945.1"/>
    </source>
</evidence>
<dbReference type="Gene3D" id="1.20.1250.20">
    <property type="entry name" value="MFS general substrate transporter like domains"/>
    <property type="match status" value="1"/>
</dbReference>
<dbReference type="CDD" id="cd06173">
    <property type="entry name" value="MFS_MefA_like"/>
    <property type="match status" value="1"/>
</dbReference>
<dbReference type="RefSeq" id="WP_253857623.1">
    <property type="nucleotide sequence ID" value="NZ_BAAALM010000015.1"/>
</dbReference>
<evidence type="ECO:0000256" key="2">
    <source>
        <dbReference type="ARBA" id="ARBA00022448"/>
    </source>
</evidence>
<name>A0ABN1VMQ8_9PSEU</name>
<feature type="transmembrane region" description="Helical" evidence="7">
    <location>
        <begin position="294"/>
        <end position="311"/>
    </location>
</feature>
<sequence>MITRGVRGGGRQRIRLGGEFARLWTASALTNIADGVALAAGPLLVSSLTDDPVLIGSAVFVQQLPWLLFSLISGAYVDRLDRRRLLIAVNLVRGGVVAGLTATIATGTVSVPIVYAAFFLIGTSETLADNASNAVLPTVVSTEALPKANARLVAVQMGVNQFVGPPLGASLFALAATIPFGLNAAAFALAAVVLGTLPRRAGAATRARRRPLWTDIREGAQWMWGNRVLRMISVTLCGMNLTLFATLAIFVVYVRERLGLGEVGYGVLLATMAVGGIAGAGLVSPLRARLADSVLLRTGLILETLTHVSLALVTEPWMAAVTLVIFGMHNGVWDVVSVSWRQRIVPDDLRGRANSVHMLFGVGGAALGSLAGGPIVKAFGVTAPFWTAATLMAVLSLLAWRAFGRHLVDDAASAKQHA</sequence>
<dbReference type="Proteomes" id="UP001500467">
    <property type="component" value="Unassembled WGS sequence"/>
</dbReference>
<evidence type="ECO:0000256" key="7">
    <source>
        <dbReference type="SAM" id="Phobius"/>
    </source>
</evidence>
<feature type="transmembrane region" description="Helical" evidence="7">
    <location>
        <begin position="385"/>
        <end position="403"/>
    </location>
</feature>
<feature type="transmembrane region" description="Helical" evidence="7">
    <location>
        <begin position="171"/>
        <end position="197"/>
    </location>
</feature>
<dbReference type="SUPFAM" id="SSF103473">
    <property type="entry name" value="MFS general substrate transporter"/>
    <property type="match status" value="1"/>
</dbReference>
<feature type="transmembrane region" description="Helical" evidence="7">
    <location>
        <begin position="231"/>
        <end position="253"/>
    </location>
</feature>
<keyword evidence="4 7" id="KW-0812">Transmembrane</keyword>
<proteinExistence type="predicted"/>
<dbReference type="PROSITE" id="PS50850">
    <property type="entry name" value="MFS"/>
    <property type="match status" value="1"/>
</dbReference>
<keyword evidence="3" id="KW-1003">Cell membrane</keyword>
<feature type="transmembrane region" description="Helical" evidence="7">
    <location>
        <begin position="53"/>
        <end position="77"/>
    </location>
</feature>
<comment type="caution">
    <text evidence="9">The sequence shown here is derived from an EMBL/GenBank/DDBJ whole genome shotgun (WGS) entry which is preliminary data.</text>
</comment>
<feature type="transmembrane region" description="Helical" evidence="7">
    <location>
        <begin position="317"/>
        <end position="336"/>
    </location>
</feature>
<dbReference type="PANTHER" id="PTHR23513:SF6">
    <property type="entry name" value="MAJOR FACILITATOR SUPERFAMILY ASSOCIATED DOMAIN-CONTAINING PROTEIN"/>
    <property type="match status" value="1"/>
</dbReference>
<evidence type="ECO:0000256" key="1">
    <source>
        <dbReference type="ARBA" id="ARBA00004651"/>
    </source>
</evidence>
<feature type="transmembrane region" description="Helical" evidence="7">
    <location>
        <begin position="265"/>
        <end position="282"/>
    </location>
</feature>
<evidence type="ECO:0000256" key="5">
    <source>
        <dbReference type="ARBA" id="ARBA00022989"/>
    </source>
</evidence>
<accession>A0ABN1VMQ8</accession>
<keyword evidence="6 7" id="KW-0472">Membrane</keyword>
<evidence type="ECO:0000256" key="4">
    <source>
        <dbReference type="ARBA" id="ARBA00022692"/>
    </source>
</evidence>
<dbReference type="InterPro" id="IPR036259">
    <property type="entry name" value="MFS_trans_sf"/>
</dbReference>
<feature type="transmembrane region" description="Helical" evidence="7">
    <location>
        <begin position="97"/>
        <end position="121"/>
    </location>
</feature>
<evidence type="ECO:0000256" key="3">
    <source>
        <dbReference type="ARBA" id="ARBA00022475"/>
    </source>
</evidence>
<evidence type="ECO:0000256" key="6">
    <source>
        <dbReference type="ARBA" id="ARBA00023136"/>
    </source>
</evidence>
<dbReference type="Pfam" id="PF05977">
    <property type="entry name" value="MFS_3"/>
    <property type="match status" value="1"/>
</dbReference>
<dbReference type="PANTHER" id="PTHR23513">
    <property type="entry name" value="INTEGRAL MEMBRANE EFFLUX PROTEIN-RELATED"/>
    <property type="match status" value="1"/>
</dbReference>
<feature type="domain" description="Major facilitator superfamily (MFS) profile" evidence="8">
    <location>
        <begin position="1"/>
        <end position="407"/>
    </location>
</feature>
<reference evidence="9 10" key="1">
    <citation type="journal article" date="2019" name="Int. J. Syst. Evol. Microbiol.">
        <title>The Global Catalogue of Microorganisms (GCM) 10K type strain sequencing project: providing services to taxonomists for standard genome sequencing and annotation.</title>
        <authorList>
            <consortium name="The Broad Institute Genomics Platform"/>
            <consortium name="The Broad Institute Genome Sequencing Center for Infectious Disease"/>
            <person name="Wu L."/>
            <person name="Ma J."/>
        </authorList>
    </citation>
    <scope>NUCLEOTIDE SEQUENCE [LARGE SCALE GENOMIC DNA]</scope>
    <source>
        <strain evidence="9 10">JCM 13022</strain>
    </source>
</reference>
<dbReference type="InterPro" id="IPR010290">
    <property type="entry name" value="TM_effector"/>
</dbReference>
<dbReference type="EMBL" id="BAAALM010000015">
    <property type="protein sequence ID" value="GAA1212945.1"/>
    <property type="molecule type" value="Genomic_DNA"/>
</dbReference>
<dbReference type="InterPro" id="IPR020846">
    <property type="entry name" value="MFS_dom"/>
</dbReference>
<keyword evidence="2" id="KW-0813">Transport</keyword>
<keyword evidence="10" id="KW-1185">Reference proteome</keyword>
<evidence type="ECO:0000259" key="8">
    <source>
        <dbReference type="PROSITE" id="PS50850"/>
    </source>
</evidence>